<gene>
    <name evidence="2" type="ORF">NCTC13492_03279</name>
    <name evidence="1" type="ORF">SAMN05421542_3791</name>
</gene>
<organism evidence="2 4">
    <name type="scientific">Chryseobacterium jejuense</name>
    <dbReference type="NCBI Taxonomy" id="445960"/>
    <lineage>
        <taxon>Bacteria</taxon>
        <taxon>Pseudomonadati</taxon>
        <taxon>Bacteroidota</taxon>
        <taxon>Flavobacteriia</taxon>
        <taxon>Flavobacteriales</taxon>
        <taxon>Weeksellaceae</taxon>
        <taxon>Chryseobacterium group</taxon>
        <taxon>Chryseobacterium</taxon>
    </lineage>
</organism>
<evidence type="ECO:0000313" key="3">
    <source>
        <dbReference type="Proteomes" id="UP000199426"/>
    </source>
</evidence>
<evidence type="ECO:0000313" key="1">
    <source>
        <dbReference type="EMBL" id="SDJ55660.1"/>
    </source>
</evidence>
<dbReference type="Proteomes" id="UP000199426">
    <property type="component" value="Unassembled WGS sequence"/>
</dbReference>
<dbReference type="Proteomes" id="UP000251670">
    <property type="component" value="Unassembled WGS sequence"/>
</dbReference>
<dbReference type="EMBL" id="FNEG01000006">
    <property type="protein sequence ID" value="SDJ55660.1"/>
    <property type="molecule type" value="Genomic_DNA"/>
</dbReference>
<dbReference type="EMBL" id="UAWB01000012">
    <property type="protein sequence ID" value="SQB46215.1"/>
    <property type="molecule type" value="Genomic_DNA"/>
</dbReference>
<name>A0A2X2XDW2_CHRJE</name>
<protein>
    <submittedName>
        <fullName evidence="2">Uncharacterized protein</fullName>
    </submittedName>
</protein>
<accession>A0A2X2XDW2</accession>
<evidence type="ECO:0000313" key="4">
    <source>
        <dbReference type="Proteomes" id="UP000251670"/>
    </source>
</evidence>
<sequence>MCCNLRLIFYELGKIYIIDNFYECSIDAETGCEEVNIQIICL</sequence>
<reference evidence="2 4" key="2">
    <citation type="submission" date="2018-06" db="EMBL/GenBank/DDBJ databases">
        <authorList>
            <consortium name="Pathogen Informatics"/>
            <person name="Doyle S."/>
        </authorList>
    </citation>
    <scope>NUCLEOTIDE SEQUENCE [LARGE SCALE GENOMIC DNA]</scope>
    <source>
        <strain evidence="2 4">NCTC13492</strain>
    </source>
</reference>
<keyword evidence="3" id="KW-1185">Reference proteome</keyword>
<dbReference type="STRING" id="445960.SAMN05421542_3791"/>
<reference evidence="1 3" key="1">
    <citation type="submission" date="2016-10" db="EMBL/GenBank/DDBJ databases">
        <authorList>
            <person name="Varghese N."/>
            <person name="Submissions S."/>
        </authorList>
    </citation>
    <scope>NUCLEOTIDE SEQUENCE [LARGE SCALE GENOMIC DNA]</scope>
    <source>
        <strain evidence="1 3">DSM 19299</strain>
    </source>
</reference>
<proteinExistence type="predicted"/>
<evidence type="ECO:0000313" key="2">
    <source>
        <dbReference type="EMBL" id="SQB46215.1"/>
    </source>
</evidence>
<dbReference type="AlphaFoldDB" id="A0A2X2XDW2"/>